<reference evidence="1" key="1">
    <citation type="submission" date="2013-12" db="EMBL/GenBank/DDBJ databases">
        <title>The Genome Sequence of Aphanomyces invadans NJM9701.</title>
        <authorList>
            <consortium name="The Broad Institute Genomics Platform"/>
            <person name="Russ C."/>
            <person name="Tyler B."/>
            <person name="van West P."/>
            <person name="Dieguez-Uribeondo J."/>
            <person name="Young S.K."/>
            <person name="Zeng Q."/>
            <person name="Gargeya S."/>
            <person name="Fitzgerald M."/>
            <person name="Abouelleil A."/>
            <person name="Alvarado L."/>
            <person name="Chapman S.B."/>
            <person name="Gainer-Dewar J."/>
            <person name="Goldberg J."/>
            <person name="Griggs A."/>
            <person name="Gujja S."/>
            <person name="Hansen M."/>
            <person name="Howarth C."/>
            <person name="Imamovic A."/>
            <person name="Ireland A."/>
            <person name="Larimer J."/>
            <person name="McCowan C."/>
            <person name="Murphy C."/>
            <person name="Pearson M."/>
            <person name="Poon T.W."/>
            <person name="Priest M."/>
            <person name="Roberts A."/>
            <person name="Saif S."/>
            <person name="Shea T."/>
            <person name="Sykes S."/>
            <person name="Wortman J."/>
            <person name="Nusbaum C."/>
            <person name="Birren B."/>
        </authorList>
    </citation>
    <scope>NUCLEOTIDE SEQUENCE [LARGE SCALE GENOMIC DNA]</scope>
    <source>
        <strain evidence="1">NJM9701</strain>
    </source>
</reference>
<dbReference type="RefSeq" id="XP_008866838.1">
    <property type="nucleotide sequence ID" value="XM_008868616.1"/>
</dbReference>
<accession>A0A024UDD5</accession>
<dbReference type="GeneID" id="20081362"/>
<dbReference type="VEuPathDB" id="FungiDB:H310_04312"/>
<proteinExistence type="predicted"/>
<evidence type="ECO:0000313" key="1">
    <source>
        <dbReference type="EMBL" id="ETW03882.1"/>
    </source>
</evidence>
<dbReference type="EMBL" id="KI913958">
    <property type="protein sequence ID" value="ETW03882.1"/>
    <property type="molecule type" value="Genomic_DNA"/>
</dbReference>
<dbReference type="AlphaFoldDB" id="A0A024UDD5"/>
<dbReference type="OrthoDB" id="78537at2759"/>
<protein>
    <submittedName>
        <fullName evidence="1">Uncharacterized protein</fullName>
    </submittedName>
</protein>
<dbReference type="eggNOG" id="ENOG502S6QQ">
    <property type="taxonomic scope" value="Eukaryota"/>
</dbReference>
<sequence length="630" mass="70632">MEFVKEGCHCSRPVFDPKYLRTHRAGSVKLIRCFPHCCPTHSFANFCTSSIALNVAVPDGLDPRTVAFLKFQSTTDPVHECGDRIQGITDIRTSDNVKGEWIPSETAPTVSTTPNGTRVATFRFNHVHNVGWHYGWMGTSTKAHRTSPHHLVAYVVRPFDPTSAKSWVVEGVLTSPSFIVMSYRRACYTCQKHRNTDDKTAVCECEGEFNVSAAAQANLPHQTRPLHPTSHGDAMSWTMENDLRAVFRFILDSPILVFSRHFQAIEKCFIQLVLGHHPQPRPSILAGLLESSHPHHPPSTGTWQDVEFDRLVGSVVECIVNGMTMALSSDHRSHFAHYATFLFDKPALIDSYNHWMQSWATRLNHRLASSFQTSVAEIARAVAQRLTPSRPNMDGDEEQDSFTQSIGVEYFVAQLREVYLGKANELLQSSSRNSNTGLDGLWSFARMTQLTVARQGAADLSLVTVLRWMSMLYVMDIGATTTETGPLALHVRSPVPLYDTIWSTFTLDGSPRIFRAFPNGESTMTNMSGYIHGDYVAYALPSTQDTTVEVQIFSWPLDTALAYVTRCRVTVVQGSQQLSLDIQVCRFPVEASLDWSTMTCIERCSHHRRDLEAVVVHMGLLYLPLQRPLP</sequence>
<organism evidence="1">
    <name type="scientific">Aphanomyces invadans</name>
    <dbReference type="NCBI Taxonomy" id="157072"/>
    <lineage>
        <taxon>Eukaryota</taxon>
        <taxon>Sar</taxon>
        <taxon>Stramenopiles</taxon>
        <taxon>Oomycota</taxon>
        <taxon>Saprolegniomycetes</taxon>
        <taxon>Saprolegniales</taxon>
        <taxon>Verrucalvaceae</taxon>
        <taxon>Aphanomyces</taxon>
    </lineage>
</organism>
<name>A0A024UDD5_9STRA</name>
<gene>
    <name evidence="1" type="ORF">H310_04312</name>
</gene>